<sequence length="186" mass="21351">MFANIDLAVMFLFGIMAILVLILTWVSISHVKSLLFRTILVILFASFLPLGYSSLAELTGRPRPISLIWMKNHLISDIKELDAEILWYTFAEDEGIYLYLLLPNKKEPLSIVLPWNKKQAKRLKEGMRNAREKGGKLRMKLSFENSLDRRGQMFYELPQPTLPLKAVPGAPLQFRDRPGGRSSRHP</sequence>
<feature type="transmembrane region" description="Helical" evidence="1">
    <location>
        <begin position="7"/>
        <end position="28"/>
    </location>
</feature>
<keyword evidence="1" id="KW-1133">Transmembrane helix</keyword>
<feature type="transmembrane region" description="Helical" evidence="1">
    <location>
        <begin position="34"/>
        <end position="55"/>
    </location>
</feature>
<name>A0A0F9HKM2_9ZZZZ</name>
<accession>A0A0F9HKM2</accession>
<protein>
    <submittedName>
        <fullName evidence="2">Uncharacterized protein</fullName>
    </submittedName>
</protein>
<evidence type="ECO:0000256" key="1">
    <source>
        <dbReference type="SAM" id="Phobius"/>
    </source>
</evidence>
<dbReference type="AlphaFoldDB" id="A0A0F9HKM2"/>
<organism evidence="2">
    <name type="scientific">marine sediment metagenome</name>
    <dbReference type="NCBI Taxonomy" id="412755"/>
    <lineage>
        <taxon>unclassified sequences</taxon>
        <taxon>metagenomes</taxon>
        <taxon>ecological metagenomes</taxon>
    </lineage>
</organism>
<comment type="caution">
    <text evidence="2">The sequence shown here is derived from an EMBL/GenBank/DDBJ whole genome shotgun (WGS) entry which is preliminary data.</text>
</comment>
<keyword evidence="1" id="KW-0472">Membrane</keyword>
<keyword evidence="1" id="KW-0812">Transmembrane</keyword>
<gene>
    <name evidence="2" type="ORF">LCGC14_1693600</name>
</gene>
<evidence type="ECO:0000313" key="2">
    <source>
        <dbReference type="EMBL" id="KKM15677.1"/>
    </source>
</evidence>
<reference evidence="2" key="1">
    <citation type="journal article" date="2015" name="Nature">
        <title>Complex archaea that bridge the gap between prokaryotes and eukaryotes.</title>
        <authorList>
            <person name="Spang A."/>
            <person name="Saw J.H."/>
            <person name="Jorgensen S.L."/>
            <person name="Zaremba-Niedzwiedzka K."/>
            <person name="Martijn J."/>
            <person name="Lind A.E."/>
            <person name="van Eijk R."/>
            <person name="Schleper C."/>
            <person name="Guy L."/>
            <person name="Ettema T.J."/>
        </authorList>
    </citation>
    <scope>NUCLEOTIDE SEQUENCE</scope>
</reference>
<dbReference type="EMBL" id="LAZR01014847">
    <property type="protein sequence ID" value="KKM15677.1"/>
    <property type="molecule type" value="Genomic_DNA"/>
</dbReference>
<proteinExistence type="predicted"/>